<keyword evidence="2" id="KW-1133">Transmembrane helix</keyword>
<feature type="transmembrane region" description="Helical" evidence="2">
    <location>
        <begin position="12"/>
        <end position="33"/>
    </location>
</feature>
<feature type="region of interest" description="Disordered" evidence="1">
    <location>
        <begin position="40"/>
        <end position="119"/>
    </location>
</feature>
<dbReference type="PANTHER" id="PTHR32026">
    <property type="entry name" value="METHYLTRANSFERASE-LIKE PROTEIN 24"/>
    <property type="match status" value="1"/>
</dbReference>
<dbReference type="GeneID" id="106164573"/>
<dbReference type="AlphaFoldDB" id="A0A1S3IIF4"/>
<keyword evidence="4" id="KW-1185">Reference proteome</keyword>
<dbReference type="InterPro" id="IPR029063">
    <property type="entry name" value="SAM-dependent_MTases_sf"/>
</dbReference>
<accession>A0A1S3IIF4</accession>
<dbReference type="InterPro" id="IPR025714">
    <property type="entry name" value="Methyltranfer_dom"/>
</dbReference>
<sequence>MKFQGLPFRPPSLKMVVGLSAGLVVVFLMLWMIQGPQLISSDSSLQGSKSPTPASQGSKSPTPTSQGSKTPTPASQGPKTPTPTSQGSKSPTPASQGPKTPTPKSQGPKSQGSQLPQRLTGVTSYNLVDEITMALMDKNDTDVKQYGDPFFYKEELGGEVASTLQGDVDKFIPELKMTLKEYDRLEKGFYGHLMRQQYDCRNRVRAGISEDGGWEVCMDPPFAIKPGSCIVYSFGLGNEWSFDRYMSKSCTVYGFDPSIGLKQESKEVQPNMWFYNIGLFRENRIVKWKNGQQWALKTLGTVRQMLKHTDATIDYLKMDVEESEWDALKTALKEGSLKHVKQLAIEFHIWNFSKYITPKHVYVLRKLEELGFKIFFAERNGSARIKSKYTGRVLTWANNVYYVNTNYLQA</sequence>
<evidence type="ECO:0000313" key="4">
    <source>
        <dbReference type="Proteomes" id="UP000085678"/>
    </source>
</evidence>
<dbReference type="Proteomes" id="UP000085678">
    <property type="component" value="Unplaced"/>
</dbReference>
<keyword evidence="2" id="KW-0812">Transmembrane</keyword>
<feature type="domain" description="Methyltransferase" evidence="3">
    <location>
        <begin position="187"/>
        <end position="380"/>
    </location>
</feature>
<reference evidence="5 6" key="1">
    <citation type="submission" date="2025-04" db="UniProtKB">
        <authorList>
            <consortium name="RefSeq"/>
        </authorList>
    </citation>
    <scope>IDENTIFICATION</scope>
    <source>
        <tissue evidence="5 6">Gonads</tissue>
    </source>
</reference>
<name>A0A1S3IIF4_LINAN</name>
<dbReference type="InterPro" id="IPR026913">
    <property type="entry name" value="METTL24"/>
</dbReference>
<gene>
    <name evidence="5 6 7" type="primary">LOC106164573</name>
</gene>
<dbReference type="Pfam" id="PF13383">
    <property type="entry name" value="Methyltransf_22"/>
    <property type="match status" value="1"/>
</dbReference>
<organism evidence="4 5">
    <name type="scientific">Lingula anatina</name>
    <name type="common">Brachiopod</name>
    <name type="synonym">Lingula unguis</name>
    <dbReference type="NCBI Taxonomy" id="7574"/>
    <lineage>
        <taxon>Eukaryota</taxon>
        <taxon>Metazoa</taxon>
        <taxon>Spiralia</taxon>
        <taxon>Lophotrochozoa</taxon>
        <taxon>Brachiopoda</taxon>
        <taxon>Linguliformea</taxon>
        <taxon>Lingulata</taxon>
        <taxon>Lingulida</taxon>
        <taxon>Linguloidea</taxon>
        <taxon>Lingulidae</taxon>
        <taxon>Lingula</taxon>
    </lineage>
</organism>
<evidence type="ECO:0000256" key="2">
    <source>
        <dbReference type="SAM" id="Phobius"/>
    </source>
</evidence>
<proteinExistence type="predicted"/>
<dbReference type="KEGG" id="lak:106164573"/>
<protein>
    <submittedName>
        <fullName evidence="5 6">Uncharacterized protein LOC106164573</fullName>
    </submittedName>
</protein>
<evidence type="ECO:0000313" key="5">
    <source>
        <dbReference type="RefSeq" id="XP_013397992.1"/>
    </source>
</evidence>
<evidence type="ECO:0000256" key="1">
    <source>
        <dbReference type="SAM" id="MobiDB-lite"/>
    </source>
</evidence>
<dbReference type="RefSeq" id="XP_013397994.1">
    <property type="nucleotide sequence ID" value="XM_013542540.1"/>
</dbReference>
<dbReference type="RefSeq" id="XP_013397992.1">
    <property type="nucleotide sequence ID" value="XM_013542538.1"/>
</dbReference>
<evidence type="ECO:0000313" key="6">
    <source>
        <dbReference type="RefSeq" id="XP_013397993.1"/>
    </source>
</evidence>
<dbReference type="RefSeq" id="XP_013397993.1">
    <property type="nucleotide sequence ID" value="XM_013542539.1"/>
</dbReference>
<dbReference type="SUPFAM" id="SSF53335">
    <property type="entry name" value="S-adenosyl-L-methionine-dependent methyltransferases"/>
    <property type="match status" value="1"/>
</dbReference>
<keyword evidence="2" id="KW-0472">Membrane</keyword>
<evidence type="ECO:0000259" key="3">
    <source>
        <dbReference type="Pfam" id="PF13383"/>
    </source>
</evidence>
<evidence type="ECO:0000313" key="7">
    <source>
        <dbReference type="RefSeq" id="XP_013397994.1"/>
    </source>
</evidence>
<dbReference type="OrthoDB" id="10006218at2759"/>
<dbReference type="PANTHER" id="PTHR32026:SF10">
    <property type="entry name" value="METHYLTRANSFERASE-LIKE PROTEIN 24-RELATED"/>
    <property type="match status" value="1"/>
</dbReference>